<dbReference type="Proteomes" id="UP000295371">
    <property type="component" value="Unassembled WGS sequence"/>
</dbReference>
<protein>
    <recommendedName>
        <fullName evidence="7">Sec-independent protein translocase protein TatC</fullName>
    </recommendedName>
</protein>
<sequence>MTATNGGVKRRRLTPSWLRPPTPNTPDGSMTLVEHLRELRYRVVVAVVVIILGTIGCAMFYDQLFGVLMVPYESAIARLAEQHPNLQTSVVTQGATAPLLLAMKISALGGVIVTSPLWLYQLWAFIVPGLLAKEKRWAVIFLALAVPLFLGGVALGYVIMPFAISVMIGFTPEGANITNLFELQEFLGFMMRTMLVFGGAFLVPLVLVLLNILGVVTGAQLAKARNYIIFGSFVIAALVTPGDPFSMIALAVPLSVLFIGAEVFARVNDRRRIRRGELVVPE</sequence>
<evidence type="ECO:0000256" key="8">
    <source>
        <dbReference type="SAM" id="MobiDB-lite"/>
    </source>
</evidence>
<feature type="transmembrane region" description="Helical" evidence="7">
    <location>
        <begin position="247"/>
        <end position="265"/>
    </location>
</feature>
<reference evidence="9 10" key="1">
    <citation type="submission" date="2019-03" db="EMBL/GenBank/DDBJ databases">
        <title>Genomic Encyclopedia of Archaeal and Bacterial Type Strains, Phase II (KMG-II): from individual species to whole genera.</title>
        <authorList>
            <person name="Goeker M."/>
        </authorList>
    </citation>
    <scope>NUCLEOTIDE SEQUENCE [LARGE SCALE GENOMIC DNA]</scope>
    <source>
        <strain evidence="9 10">DSM 24323</strain>
    </source>
</reference>
<evidence type="ECO:0000256" key="5">
    <source>
        <dbReference type="ARBA" id="ARBA00023010"/>
    </source>
</evidence>
<keyword evidence="3 7" id="KW-0653">Protein transport</keyword>
<keyword evidence="5 7" id="KW-0811">Translocation</keyword>
<comment type="function">
    <text evidence="7">Part of the twin-arginine translocation (Tat) system that transports large folded proteins containing a characteristic twin-arginine motif in their signal peptide across membranes. Together with TatB, TatC is part of a receptor directly interacting with Tat signal peptides.</text>
</comment>
<feature type="transmembrane region" description="Helical" evidence="7">
    <location>
        <begin position="189"/>
        <end position="212"/>
    </location>
</feature>
<evidence type="ECO:0000256" key="1">
    <source>
        <dbReference type="ARBA" id="ARBA00004141"/>
    </source>
</evidence>
<dbReference type="PRINTS" id="PR01840">
    <property type="entry name" value="TATCFAMILY"/>
</dbReference>
<dbReference type="InterPro" id="IPR002033">
    <property type="entry name" value="TatC"/>
</dbReference>
<feature type="transmembrane region" description="Helical" evidence="7">
    <location>
        <begin position="105"/>
        <end position="127"/>
    </location>
</feature>
<dbReference type="RefSeq" id="WP_133753687.1">
    <property type="nucleotide sequence ID" value="NZ_CP171129.1"/>
</dbReference>
<comment type="subunit">
    <text evidence="7">The Tat system comprises two distinct complexes: a TatABC complex, containing multiple copies of TatA, TatB and TatC subunits, and a separate TatA complex, containing only TatA subunits. Substrates initially bind to the TatABC complex, which probably triggers association of the separate TatA complex to form the active translocon.</text>
</comment>
<dbReference type="GO" id="GO:0033281">
    <property type="term" value="C:TAT protein transport complex"/>
    <property type="evidence" value="ECO:0007669"/>
    <property type="project" value="UniProtKB-UniRule"/>
</dbReference>
<keyword evidence="7" id="KW-1003">Cell membrane</keyword>
<dbReference type="GO" id="GO:0009977">
    <property type="term" value="F:proton motive force dependent protein transmembrane transporter activity"/>
    <property type="evidence" value="ECO:0007669"/>
    <property type="project" value="TreeGrafter"/>
</dbReference>
<comment type="subcellular location">
    <subcellularLocation>
        <location evidence="7">Cell membrane</location>
        <topology evidence="7">Multi-pass membrane protein</topology>
    </subcellularLocation>
    <subcellularLocation>
        <location evidence="1">Membrane</location>
        <topology evidence="1">Multi-pass membrane protein</topology>
    </subcellularLocation>
</comment>
<accession>A0A4R7J8L0</accession>
<name>A0A4R7J8L0_9ACTN</name>
<dbReference type="GO" id="GO:0065002">
    <property type="term" value="P:intracellular protein transmembrane transport"/>
    <property type="evidence" value="ECO:0007669"/>
    <property type="project" value="TreeGrafter"/>
</dbReference>
<keyword evidence="4 7" id="KW-1133">Transmembrane helix</keyword>
<organism evidence="9 10">
    <name type="scientific">Naumannella halotolerans</name>
    <dbReference type="NCBI Taxonomy" id="993414"/>
    <lineage>
        <taxon>Bacteria</taxon>
        <taxon>Bacillati</taxon>
        <taxon>Actinomycetota</taxon>
        <taxon>Actinomycetes</taxon>
        <taxon>Propionibacteriales</taxon>
        <taxon>Propionibacteriaceae</taxon>
        <taxon>Naumannella</taxon>
    </lineage>
</organism>
<evidence type="ECO:0000256" key="6">
    <source>
        <dbReference type="ARBA" id="ARBA00023136"/>
    </source>
</evidence>
<keyword evidence="2 7" id="KW-0812">Transmembrane</keyword>
<feature type="region of interest" description="Disordered" evidence="8">
    <location>
        <begin position="1"/>
        <end position="25"/>
    </location>
</feature>
<evidence type="ECO:0000256" key="3">
    <source>
        <dbReference type="ARBA" id="ARBA00022927"/>
    </source>
</evidence>
<dbReference type="OrthoDB" id="9777044at2"/>
<dbReference type="PANTHER" id="PTHR30371:SF0">
    <property type="entry name" value="SEC-INDEPENDENT PROTEIN TRANSLOCASE PROTEIN TATC, CHLOROPLASTIC-RELATED"/>
    <property type="match status" value="1"/>
</dbReference>
<dbReference type="EMBL" id="SOAW01000001">
    <property type="protein sequence ID" value="TDT33126.1"/>
    <property type="molecule type" value="Genomic_DNA"/>
</dbReference>
<proteinExistence type="inferred from homology"/>
<dbReference type="PANTHER" id="PTHR30371">
    <property type="entry name" value="SEC-INDEPENDENT PROTEIN TRANSLOCASE PROTEIN TATC"/>
    <property type="match status" value="1"/>
</dbReference>
<feature type="transmembrane region" description="Helical" evidence="7">
    <location>
        <begin position="39"/>
        <end position="61"/>
    </location>
</feature>
<gene>
    <name evidence="7" type="primary">tatC</name>
    <name evidence="9" type="ORF">CLV29_0727</name>
</gene>
<evidence type="ECO:0000256" key="2">
    <source>
        <dbReference type="ARBA" id="ARBA00022692"/>
    </source>
</evidence>
<keyword evidence="10" id="KW-1185">Reference proteome</keyword>
<feature type="transmembrane region" description="Helical" evidence="7">
    <location>
        <begin position="224"/>
        <end position="241"/>
    </location>
</feature>
<keyword evidence="7" id="KW-0813">Transport</keyword>
<feature type="transmembrane region" description="Helical" evidence="7">
    <location>
        <begin position="139"/>
        <end position="169"/>
    </location>
</feature>
<keyword evidence="6 7" id="KW-0472">Membrane</keyword>
<dbReference type="AlphaFoldDB" id="A0A4R7J8L0"/>
<dbReference type="Pfam" id="PF00902">
    <property type="entry name" value="TatC"/>
    <property type="match status" value="1"/>
</dbReference>
<evidence type="ECO:0000313" key="10">
    <source>
        <dbReference type="Proteomes" id="UP000295371"/>
    </source>
</evidence>
<evidence type="ECO:0000256" key="7">
    <source>
        <dbReference type="HAMAP-Rule" id="MF_00902"/>
    </source>
</evidence>
<comment type="caution">
    <text evidence="9">The sequence shown here is derived from an EMBL/GenBank/DDBJ whole genome shotgun (WGS) entry which is preliminary data.</text>
</comment>
<dbReference type="NCBIfam" id="TIGR00945">
    <property type="entry name" value="tatC"/>
    <property type="match status" value="1"/>
</dbReference>
<dbReference type="GO" id="GO:0043953">
    <property type="term" value="P:protein transport by the Tat complex"/>
    <property type="evidence" value="ECO:0007669"/>
    <property type="project" value="UniProtKB-UniRule"/>
</dbReference>
<comment type="similarity">
    <text evidence="7">Belongs to the TatC family.</text>
</comment>
<dbReference type="HAMAP" id="MF_00902">
    <property type="entry name" value="TatC"/>
    <property type="match status" value="1"/>
</dbReference>
<evidence type="ECO:0000313" key="9">
    <source>
        <dbReference type="EMBL" id="TDT33126.1"/>
    </source>
</evidence>
<evidence type="ECO:0000256" key="4">
    <source>
        <dbReference type="ARBA" id="ARBA00022989"/>
    </source>
</evidence>